<dbReference type="InterPro" id="IPR024930">
    <property type="entry name" value="Skp_dom_sf"/>
</dbReference>
<evidence type="ECO:0000256" key="2">
    <source>
        <dbReference type="ARBA" id="ARBA00022729"/>
    </source>
</evidence>
<dbReference type="InterPro" id="IPR005632">
    <property type="entry name" value="Chaperone_Skp"/>
</dbReference>
<accession>A0ABS1G042</accession>
<dbReference type="RefSeq" id="WP_200248280.1">
    <property type="nucleotide sequence ID" value="NZ_JAENHK010000010.1"/>
</dbReference>
<evidence type="ECO:0000313" key="5">
    <source>
        <dbReference type="EMBL" id="MBK1897843.1"/>
    </source>
</evidence>
<comment type="caution">
    <text evidence="5">The sequence shown here is derived from an EMBL/GenBank/DDBJ whole genome shotgun (WGS) entry which is preliminary data.</text>
</comment>
<sequence length="192" mass="20351">MKLIKVLCIAAGLTLTANAANAQQKIGHVNSDDIFASMSEVKTVTATIETLTKGKQAEIEKLIGEYQTKLKAAQDKEKTLSEANKEAVTKELIAAQTELQGLGKKIEDARGQAAKEVSAKQTELFTPLQQKIQNAISAVAKERSLSYVFDTSSAQGANNLVYTDGSEDITPAVKTKLGATATPAAKPTGKSK</sequence>
<proteinExistence type="inferred from homology"/>
<evidence type="ECO:0000313" key="6">
    <source>
        <dbReference type="Proteomes" id="UP000628669"/>
    </source>
</evidence>
<name>A0ABS1G042_9FLAO</name>
<gene>
    <name evidence="5" type="ORF">JHL15_18900</name>
</gene>
<dbReference type="Pfam" id="PF03938">
    <property type="entry name" value="OmpH"/>
    <property type="match status" value="1"/>
</dbReference>
<dbReference type="SMART" id="SM00935">
    <property type="entry name" value="OmpH"/>
    <property type="match status" value="1"/>
</dbReference>
<dbReference type="SUPFAM" id="SSF111384">
    <property type="entry name" value="OmpH-like"/>
    <property type="match status" value="1"/>
</dbReference>
<feature type="chain" id="PRO_5046818265" evidence="4">
    <location>
        <begin position="23"/>
        <end position="192"/>
    </location>
</feature>
<keyword evidence="6" id="KW-1185">Reference proteome</keyword>
<dbReference type="EMBL" id="JAENHK010000010">
    <property type="protein sequence ID" value="MBK1897843.1"/>
    <property type="molecule type" value="Genomic_DNA"/>
</dbReference>
<evidence type="ECO:0000256" key="1">
    <source>
        <dbReference type="ARBA" id="ARBA00009091"/>
    </source>
</evidence>
<evidence type="ECO:0000256" key="4">
    <source>
        <dbReference type="SAM" id="SignalP"/>
    </source>
</evidence>
<organism evidence="5 6">
    <name type="scientific">Chryseobacterium paridis</name>
    <dbReference type="NCBI Taxonomy" id="2800328"/>
    <lineage>
        <taxon>Bacteria</taxon>
        <taxon>Pseudomonadati</taxon>
        <taxon>Bacteroidota</taxon>
        <taxon>Flavobacteriia</taxon>
        <taxon>Flavobacteriales</taxon>
        <taxon>Weeksellaceae</taxon>
        <taxon>Chryseobacterium group</taxon>
        <taxon>Chryseobacterium</taxon>
    </lineage>
</organism>
<feature type="coiled-coil region" evidence="3">
    <location>
        <begin position="56"/>
        <end position="112"/>
    </location>
</feature>
<dbReference type="PANTHER" id="PTHR35089">
    <property type="entry name" value="CHAPERONE PROTEIN SKP"/>
    <property type="match status" value="1"/>
</dbReference>
<dbReference type="Gene3D" id="3.30.910.20">
    <property type="entry name" value="Skp domain"/>
    <property type="match status" value="1"/>
</dbReference>
<keyword evidence="3" id="KW-0175">Coiled coil</keyword>
<dbReference type="Proteomes" id="UP000628669">
    <property type="component" value="Unassembled WGS sequence"/>
</dbReference>
<reference evidence="6" key="1">
    <citation type="submission" date="2021-01" db="EMBL/GenBank/DDBJ databases">
        <title>Genome public.</title>
        <authorList>
            <person name="Liu C."/>
            <person name="Sun Q."/>
        </authorList>
    </citation>
    <scope>NUCLEOTIDE SEQUENCE [LARGE SCALE GENOMIC DNA]</scope>
    <source>
        <strain evidence="6">YIM B02567</strain>
    </source>
</reference>
<feature type="signal peptide" evidence="4">
    <location>
        <begin position="1"/>
        <end position="22"/>
    </location>
</feature>
<keyword evidence="2 4" id="KW-0732">Signal</keyword>
<dbReference type="PANTHER" id="PTHR35089:SF1">
    <property type="entry name" value="CHAPERONE PROTEIN SKP"/>
    <property type="match status" value="1"/>
</dbReference>
<protein>
    <submittedName>
        <fullName evidence="5">OmpH family outer membrane protein</fullName>
    </submittedName>
</protein>
<comment type="similarity">
    <text evidence="1">Belongs to the Skp family.</text>
</comment>
<evidence type="ECO:0000256" key="3">
    <source>
        <dbReference type="SAM" id="Coils"/>
    </source>
</evidence>